<dbReference type="RefSeq" id="WP_004942741.1">
    <property type="nucleotide sequence ID" value="NZ_JBFADJ010000094.1"/>
</dbReference>
<keyword evidence="2" id="KW-1185">Reference proteome</keyword>
<dbReference type="Gene3D" id="2.30.110.10">
    <property type="entry name" value="Electron Transport, Fmn-binding Protein, Chain A"/>
    <property type="match status" value="1"/>
</dbReference>
<dbReference type="Pfam" id="PF12900">
    <property type="entry name" value="Pyridox_ox_2"/>
    <property type="match status" value="1"/>
</dbReference>
<sequence>MAPITEPLPRQEALALLKGAQIGRLVFSHQALPAIRPVNHVLMDDRIIIRAHTGAALLGPARDGAVVAYEADELDNERRTGWSVVVTGAAHLVTDPALQSRYQAALTPWIGGEMAHTVSISLDLVTGYRIRTETA</sequence>
<dbReference type="Proteomes" id="UP000327000">
    <property type="component" value="Unassembled WGS sequence"/>
</dbReference>
<dbReference type="EMBL" id="VOKX01000118">
    <property type="protein sequence ID" value="KAB7833984.1"/>
    <property type="molecule type" value="Genomic_DNA"/>
</dbReference>
<dbReference type="InterPro" id="IPR024747">
    <property type="entry name" value="Pyridox_Oxase-rel"/>
</dbReference>
<accession>A0A5N5VYV0</accession>
<evidence type="ECO:0000313" key="2">
    <source>
        <dbReference type="Proteomes" id="UP000327000"/>
    </source>
</evidence>
<dbReference type="AlphaFoldDB" id="A0A5N5VYV0"/>
<proteinExistence type="predicted"/>
<dbReference type="OrthoDB" id="3212118at2"/>
<dbReference type="SUPFAM" id="SSF50475">
    <property type="entry name" value="FMN-binding split barrel"/>
    <property type="match status" value="1"/>
</dbReference>
<comment type="caution">
    <text evidence="1">The sequence shown here is derived from an EMBL/GenBank/DDBJ whole genome shotgun (WGS) entry which is preliminary data.</text>
</comment>
<evidence type="ECO:0000313" key="1">
    <source>
        <dbReference type="EMBL" id="KAB7833984.1"/>
    </source>
</evidence>
<organism evidence="1 2">
    <name type="scientific">Streptomyces mobaraensis</name>
    <name type="common">Streptoverticillium mobaraense</name>
    <dbReference type="NCBI Taxonomy" id="35621"/>
    <lineage>
        <taxon>Bacteria</taxon>
        <taxon>Bacillati</taxon>
        <taxon>Actinomycetota</taxon>
        <taxon>Actinomycetes</taxon>
        <taxon>Kitasatosporales</taxon>
        <taxon>Streptomycetaceae</taxon>
        <taxon>Streptomyces</taxon>
    </lineage>
</organism>
<dbReference type="InterPro" id="IPR012349">
    <property type="entry name" value="Split_barrel_FMN-bd"/>
</dbReference>
<reference evidence="1 2" key="1">
    <citation type="journal article" date="2019" name="Microb. Cell Fact.">
        <title>Exploring novel herbicidin analogues by transcriptional regulator overexpression and MS/MS molecular networking.</title>
        <authorList>
            <person name="Shi Y."/>
            <person name="Gu R."/>
            <person name="Li Y."/>
            <person name="Wang X."/>
            <person name="Ren W."/>
            <person name="Li X."/>
            <person name="Wang L."/>
            <person name="Xie Y."/>
            <person name="Hong B."/>
        </authorList>
    </citation>
    <scope>NUCLEOTIDE SEQUENCE [LARGE SCALE GENOMIC DNA]</scope>
    <source>
        <strain evidence="1 2">US-43</strain>
    </source>
</reference>
<gene>
    <name evidence="1" type="ORF">FRZ00_31470</name>
</gene>
<name>A0A5N5VYV0_STRMB</name>
<protein>
    <submittedName>
        <fullName evidence="1">Pyridoxamine 5'-phosphate oxidase family protein</fullName>
    </submittedName>
</protein>